<dbReference type="AlphaFoldDB" id="A0A833RC95"/>
<keyword evidence="8" id="KW-0067">ATP-binding</keyword>
<evidence type="ECO:0000313" key="15">
    <source>
        <dbReference type="EMBL" id="KAF3426244.1"/>
    </source>
</evidence>
<organism evidence="15 16">
    <name type="scientific">Frieseomelitta varia</name>
    <dbReference type="NCBI Taxonomy" id="561572"/>
    <lineage>
        <taxon>Eukaryota</taxon>
        <taxon>Metazoa</taxon>
        <taxon>Ecdysozoa</taxon>
        <taxon>Arthropoda</taxon>
        <taxon>Hexapoda</taxon>
        <taxon>Insecta</taxon>
        <taxon>Pterygota</taxon>
        <taxon>Neoptera</taxon>
        <taxon>Endopterygota</taxon>
        <taxon>Hymenoptera</taxon>
        <taxon>Apocrita</taxon>
        <taxon>Aculeata</taxon>
        <taxon>Apoidea</taxon>
        <taxon>Anthophila</taxon>
        <taxon>Apidae</taxon>
        <taxon>Frieseomelitta</taxon>
    </lineage>
</organism>
<comment type="similarity">
    <text evidence="3">Belongs to the DEAD box helicase family. DEAH subfamily. DDX11/CHL1 sub-subfamily.</text>
</comment>
<dbReference type="InterPro" id="IPR013020">
    <property type="entry name" value="Rad3/Chl1-like"/>
</dbReference>
<dbReference type="InterPro" id="IPR027417">
    <property type="entry name" value="P-loop_NTPase"/>
</dbReference>
<dbReference type="SMART" id="SM00491">
    <property type="entry name" value="HELICc2"/>
    <property type="match status" value="1"/>
</dbReference>
<evidence type="ECO:0000256" key="13">
    <source>
        <dbReference type="SAM" id="MobiDB-lite"/>
    </source>
</evidence>
<evidence type="ECO:0000256" key="2">
    <source>
        <dbReference type="ARBA" id="ARBA00004123"/>
    </source>
</evidence>
<comment type="cofactor">
    <cofactor evidence="1">
        <name>[4Fe-4S] cluster</name>
        <dbReference type="ChEBI" id="CHEBI:49883"/>
    </cofactor>
</comment>
<dbReference type="GO" id="GO:0046872">
    <property type="term" value="F:metal ion binding"/>
    <property type="evidence" value="ECO:0007669"/>
    <property type="project" value="UniProtKB-KW"/>
</dbReference>
<dbReference type="GO" id="GO:0003678">
    <property type="term" value="F:DNA helicase activity"/>
    <property type="evidence" value="ECO:0007669"/>
    <property type="project" value="InterPro"/>
</dbReference>
<dbReference type="Pfam" id="PF06733">
    <property type="entry name" value="DEAD_2"/>
    <property type="match status" value="1"/>
</dbReference>
<dbReference type="PANTHER" id="PTHR11472">
    <property type="entry name" value="DNA REPAIR DEAD HELICASE RAD3/XP-D SUBFAMILY MEMBER"/>
    <property type="match status" value="1"/>
</dbReference>
<sequence>METVEEFPFPFPPYPIQTQFMKELYKCLENAQLGIFESPTGTGKSMSIICGALKWLLDYEELQKNQLTTAIFELDEQIKQYTNSSDNWFSVQTQQIELNNKKQALQTKLNNIIQYEQKKNVLREKSKSMNNKRKDLSNKNITNSTKDEHEAQNDPVDKINEKESIEERLLLEDLEHSGSSEDEDKEEIYENVKIFFCSRTHSQLSQFIGELRKSPYSKNVSVITLSSRQNYCINKNVKKLKHLNLMNECCLQLQRKKATVRDEKDLKRKKITNNCPFLPGNQDLLIGESLTEIQDIEEIVQKGESLNTCAYYASRKTVPYSQLILVPYNTILHKNTRINSGINLKGNILIIDEAHNLLEATENVHSVMITGRNLLHCYSQLSQYQKRFQTLFSAKNVLNLTQLSFCLRKLITVLGATTKSNPDDATNAETSPKLYKIEEFEVMTEIDTVNIFELLKFIKNSQLSHKLEGFIEQYNTNLKTHNYNTKTSGIKQFLHSIKTNSTKSDTVIDVRPKEEQTNNPIIAIISFLECLQSCCSDGRIFIIPGPTVGQSNIKYLLLNPAAHFHDIVRDARAIILAGGTMAPMNEFTEQLFIAAGAPPERIITYSCDHVVSEENIVCNIITHGPTGIEFEFNFQNRENIKLLDELGRALLNLCNIIPAGIIVFLPSYNFEELIYKHLEKSGIITKLSLKKHVLREPKLASQIHEILEQYSLHVKKPKTPQNGSLLFSVVGGKLSEGLNFSDDLGRCVIVVGMPYPNIKSLELQEKIKYLNENVKSDAGQNFYENSCMKAVNQCIGRAIRHINDYSTIILLDKRYTCKTKALPHWVQRTVIVHKKFGSTMSAVAKFFNKKKIDKKTLTYNLQDALQTYMSDHDNKLDQDII</sequence>
<reference evidence="15" key="1">
    <citation type="submission" date="2019-11" db="EMBL/GenBank/DDBJ databases">
        <title>The nuclear and mitochondrial genomes of Frieseomelitta varia - a highly eusocial stingless bee (Meliponini) with a permanently sterile worker caste.</title>
        <authorList>
            <person name="Freitas F.C.P."/>
            <person name="Lourenco A.P."/>
            <person name="Nunes F.M.F."/>
            <person name="Paschoal A.R."/>
            <person name="Abreu F.C.P."/>
            <person name="Barbin F.O."/>
            <person name="Bataglia L."/>
            <person name="Cardoso-Junior C.A.M."/>
            <person name="Cervoni M.S."/>
            <person name="Silva S.R."/>
            <person name="Dalarmi F."/>
            <person name="Del Lama M.A."/>
            <person name="Depintor T.S."/>
            <person name="Ferreira K.M."/>
            <person name="Goria P.S."/>
            <person name="Jaskot M.C."/>
            <person name="Lago D.C."/>
            <person name="Luna-Lucena D."/>
            <person name="Moda L.M."/>
            <person name="Nascimento L."/>
            <person name="Pedrino M."/>
            <person name="Rabico F.O."/>
            <person name="Sanches F.C."/>
            <person name="Santos D.E."/>
            <person name="Santos C.G."/>
            <person name="Vieira J."/>
            <person name="Lopes T.F."/>
            <person name="Barchuk A.R."/>
            <person name="Hartfelder K."/>
            <person name="Simoes Z.L.P."/>
            <person name="Bitondi M.M.G."/>
            <person name="Pinheiro D.G."/>
        </authorList>
    </citation>
    <scope>NUCLEOTIDE SEQUENCE</scope>
    <source>
        <strain evidence="15">USP_RPSP 00005682</strain>
        <tissue evidence="15">Whole individual</tissue>
    </source>
</reference>
<evidence type="ECO:0000256" key="12">
    <source>
        <dbReference type="ARBA" id="ARBA00023242"/>
    </source>
</evidence>
<proteinExistence type="inferred from homology"/>
<keyword evidence="16" id="KW-1185">Reference proteome</keyword>
<evidence type="ECO:0000313" key="16">
    <source>
        <dbReference type="Proteomes" id="UP000655588"/>
    </source>
</evidence>
<evidence type="ECO:0000256" key="11">
    <source>
        <dbReference type="ARBA" id="ARBA00023235"/>
    </source>
</evidence>
<feature type="domain" description="Helicase ATP-binding" evidence="14">
    <location>
        <begin position="3"/>
        <end position="404"/>
    </location>
</feature>
<comment type="subcellular location">
    <subcellularLocation>
        <location evidence="2">Nucleus</location>
    </subcellularLocation>
</comment>
<keyword evidence="6" id="KW-0378">Hydrolase</keyword>
<dbReference type="GO" id="GO:0006139">
    <property type="term" value="P:nucleobase-containing compound metabolic process"/>
    <property type="evidence" value="ECO:0007669"/>
    <property type="project" value="InterPro"/>
</dbReference>
<dbReference type="InterPro" id="IPR045028">
    <property type="entry name" value="DinG/Rad3-like"/>
</dbReference>
<keyword evidence="9" id="KW-0408">Iron</keyword>
<keyword evidence="11" id="KW-0413">Isomerase</keyword>
<dbReference type="Gene3D" id="3.40.50.300">
    <property type="entry name" value="P-loop containing nucleotide triphosphate hydrolases"/>
    <property type="match status" value="3"/>
</dbReference>
<keyword evidence="7" id="KW-0347">Helicase</keyword>
<dbReference type="GO" id="GO:0016818">
    <property type="term" value="F:hydrolase activity, acting on acid anhydrides, in phosphorus-containing anhydrides"/>
    <property type="evidence" value="ECO:0007669"/>
    <property type="project" value="InterPro"/>
</dbReference>
<keyword evidence="10" id="KW-0411">Iron-sulfur</keyword>
<evidence type="ECO:0000256" key="3">
    <source>
        <dbReference type="ARBA" id="ARBA00008435"/>
    </source>
</evidence>
<feature type="compositionally biased region" description="Basic and acidic residues" evidence="13">
    <location>
        <begin position="145"/>
        <end position="159"/>
    </location>
</feature>
<accession>A0A833RC95</accession>
<keyword evidence="4" id="KW-0479">Metal-binding</keyword>
<dbReference type="PANTHER" id="PTHR11472:SF41">
    <property type="entry name" value="ATP-DEPENDENT DNA HELICASE DDX11-RELATED"/>
    <property type="match status" value="1"/>
</dbReference>
<dbReference type="Proteomes" id="UP000655588">
    <property type="component" value="Unassembled WGS sequence"/>
</dbReference>
<dbReference type="InterPro" id="IPR006554">
    <property type="entry name" value="Helicase-like_DEXD_c2"/>
</dbReference>
<feature type="region of interest" description="Disordered" evidence="13">
    <location>
        <begin position="123"/>
        <end position="159"/>
    </location>
</feature>
<keyword evidence="12" id="KW-0539">Nucleus</keyword>
<dbReference type="SMART" id="SM00488">
    <property type="entry name" value="DEXDc2"/>
    <property type="match status" value="1"/>
</dbReference>
<dbReference type="InterPro" id="IPR014013">
    <property type="entry name" value="Helic_SF1/SF2_ATP-bd_DinG/Rad3"/>
</dbReference>
<dbReference type="NCBIfam" id="TIGR00604">
    <property type="entry name" value="rad3"/>
    <property type="match status" value="1"/>
</dbReference>
<evidence type="ECO:0000256" key="9">
    <source>
        <dbReference type="ARBA" id="ARBA00023004"/>
    </source>
</evidence>
<dbReference type="GO" id="GO:0003677">
    <property type="term" value="F:DNA binding"/>
    <property type="evidence" value="ECO:0007669"/>
    <property type="project" value="InterPro"/>
</dbReference>
<dbReference type="GO" id="GO:0051536">
    <property type="term" value="F:iron-sulfur cluster binding"/>
    <property type="evidence" value="ECO:0007669"/>
    <property type="project" value="UniProtKB-KW"/>
</dbReference>
<evidence type="ECO:0000256" key="6">
    <source>
        <dbReference type="ARBA" id="ARBA00022801"/>
    </source>
</evidence>
<dbReference type="GO" id="GO:0005634">
    <property type="term" value="C:nucleus"/>
    <property type="evidence" value="ECO:0007669"/>
    <property type="project" value="UniProtKB-SubCell"/>
</dbReference>
<evidence type="ECO:0000256" key="8">
    <source>
        <dbReference type="ARBA" id="ARBA00022840"/>
    </source>
</evidence>
<name>A0A833RC95_9HYME</name>
<protein>
    <recommendedName>
        <fullName evidence="14">Helicase ATP-binding domain-containing protein</fullName>
    </recommendedName>
</protein>
<evidence type="ECO:0000256" key="1">
    <source>
        <dbReference type="ARBA" id="ARBA00001966"/>
    </source>
</evidence>
<feature type="compositionally biased region" description="Basic and acidic residues" evidence="13">
    <location>
        <begin position="123"/>
        <end position="137"/>
    </location>
</feature>
<dbReference type="GO" id="GO:0005524">
    <property type="term" value="F:ATP binding"/>
    <property type="evidence" value="ECO:0007669"/>
    <property type="project" value="UniProtKB-KW"/>
</dbReference>
<comment type="caution">
    <text evidence="15">The sequence shown here is derived from an EMBL/GenBank/DDBJ whole genome shotgun (WGS) entry which is preliminary data.</text>
</comment>
<dbReference type="EMBL" id="WNWW01000332">
    <property type="protein sequence ID" value="KAF3426244.1"/>
    <property type="molecule type" value="Genomic_DNA"/>
</dbReference>
<dbReference type="Pfam" id="PF13307">
    <property type="entry name" value="Helicase_C_2"/>
    <property type="match status" value="1"/>
</dbReference>
<dbReference type="PROSITE" id="PS51193">
    <property type="entry name" value="HELICASE_ATP_BIND_2"/>
    <property type="match status" value="1"/>
</dbReference>
<evidence type="ECO:0000256" key="10">
    <source>
        <dbReference type="ARBA" id="ARBA00023014"/>
    </source>
</evidence>
<dbReference type="InterPro" id="IPR006555">
    <property type="entry name" value="ATP-dep_Helicase_C"/>
</dbReference>
<evidence type="ECO:0000259" key="14">
    <source>
        <dbReference type="PROSITE" id="PS51193"/>
    </source>
</evidence>
<evidence type="ECO:0000256" key="7">
    <source>
        <dbReference type="ARBA" id="ARBA00022806"/>
    </source>
</evidence>
<dbReference type="CDD" id="cd18788">
    <property type="entry name" value="SF2_C_XPD"/>
    <property type="match status" value="1"/>
</dbReference>
<gene>
    <name evidence="15" type="ORF">E2986_07382</name>
</gene>
<dbReference type="InterPro" id="IPR010614">
    <property type="entry name" value="RAD3-like_helicase_DEAD"/>
</dbReference>
<keyword evidence="5" id="KW-0547">Nucleotide-binding</keyword>
<evidence type="ECO:0000256" key="5">
    <source>
        <dbReference type="ARBA" id="ARBA00022741"/>
    </source>
</evidence>
<dbReference type="SUPFAM" id="SSF52540">
    <property type="entry name" value="P-loop containing nucleoside triphosphate hydrolases"/>
    <property type="match status" value="1"/>
</dbReference>
<evidence type="ECO:0000256" key="4">
    <source>
        <dbReference type="ARBA" id="ARBA00022723"/>
    </source>
</evidence>
<dbReference type="GO" id="GO:0034085">
    <property type="term" value="P:establishment of sister chromatid cohesion"/>
    <property type="evidence" value="ECO:0007669"/>
    <property type="project" value="TreeGrafter"/>
</dbReference>